<dbReference type="InterPro" id="IPR017970">
    <property type="entry name" value="Homeobox_CS"/>
</dbReference>
<keyword evidence="6 8" id="KW-0539">Nucleus</keyword>
<keyword evidence="5 10" id="KW-0804">Transcription</keyword>
<evidence type="ECO:0000256" key="11">
    <source>
        <dbReference type="SAM" id="Coils"/>
    </source>
</evidence>
<dbReference type="PRINTS" id="PR00031">
    <property type="entry name" value="HTHREPRESSR"/>
</dbReference>
<dbReference type="InterPro" id="IPR003106">
    <property type="entry name" value="Leu_zip_homeo"/>
</dbReference>
<dbReference type="EMBL" id="CP136894">
    <property type="protein sequence ID" value="WOL09168.1"/>
    <property type="molecule type" value="Genomic_DNA"/>
</dbReference>
<keyword evidence="11" id="KW-0175">Coiled coil</keyword>
<keyword evidence="3 8" id="KW-0238">DNA-binding</keyword>
<gene>
    <name evidence="13" type="ORF">Cni_G17921</name>
</gene>
<dbReference type="InterPro" id="IPR001356">
    <property type="entry name" value="HD"/>
</dbReference>
<comment type="similarity">
    <text evidence="7 10">Belongs to the HD-ZIP homeobox family. Class I subfamily.</text>
</comment>
<dbReference type="PROSITE" id="PS50071">
    <property type="entry name" value="HOMEOBOX_2"/>
    <property type="match status" value="1"/>
</dbReference>
<dbReference type="GO" id="GO:0005634">
    <property type="term" value="C:nucleus"/>
    <property type="evidence" value="ECO:0007669"/>
    <property type="project" value="UniProtKB-SubCell"/>
</dbReference>
<evidence type="ECO:0000256" key="10">
    <source>
        <dbReference type="RuleBase" id="RU369038"/>
    </source>
</evidence>
<dbReference type="PANTHER" id="PTHR24326:SF606">
    <property type="entry name" value="HOMEOBOX-LEUCINE ZIPPER PROTEIN ATHB-54"/>
    <property type="match status" value="1"/>
</dbReference>
<evidence type="ECO:0000313" key="14">
    <source>
        <dbReference type="Proteomes" id="UP001327560"/>
    </source>
</evidence>
<evidence type="ECO:0000256" key="6">
    <source>
        <dbReference type="ARBA" id="ARBA00023242"/>
    </source>
</evidence>
<accession>A0AAQ3KHX6</accession>
<feature type="domain" description="Homeobox" evidence="12">
    <location>
        <begin position="90"/>
        <end position="150"/>
    </location>
</feature>
<evidence type="ECO:0000256" key="4">
    <source>
        <dbReference type="ARBA" id="ARBA00023155"/>
    </source>
</evidence>
<dbReference type="GO" id="GO:0045893">
    <property type="term" value="P:positive regulation of DNA-templated transcription"/>
    <property type="evidence" value="ECO:0007669"/>
    <property type="project" value="TreeGrafter"/>
</dbReference>
<keyword evidence="4 8" id="KW-0371">Homeobox</keyword>
<dbReference type="InterPro" id="IPR045224">
    <property type="entry name" value="HDZip_class_I_plant"/>
</dbReference>
<dbReference type="GO" id="GO:0000981">
    <property type="term" value="F:DNA-binding transcription factor activity, RNA polymerase II-specific"/>
    <property type="evidence" value="ECO:0007669"/>
    <property type="project" value="UniProtKB-UniRule"/>
</dbReference>
<reference evidence="13 14" key="1">
    <citation type="submission" date="2023-10" db="EMBL/GenBank/DDBJ databases">
        <title>Chromosome-scale genome assembly provides insights into flower coloration mechanisms of Canna indica.</title>
        <authorList>
            <person name="Li C."/>
        </authorList>
    </citation>
    <scope>NUCLEOTIDE SEQUENCE [LARGE SCALE GENOMIC DNA]</scope>
    <source>
        <tissue evidence="13">Flower</tissue>
    </source>
</reference>
<protein>
    <recommendedName>
        <fullName evidence="10">Homeobox-leucine zipper protein</fullName>
    </recommendedName>
    <alternativeName>
        <fullName evidence="10">HD-ZIP protein</fullName>
    </alternativeName>
    <alternativeName>
        <fullName evidence="10">Homeodomain transcription factor</fullName>
    </alternativeName>
</protein>
<proteinExistence type="inferred from homology"/>
<dbReference type="Proteomes" id="UP001327560">
    <property type="component" value="Chromosome 5"/>
</dbReference>
<dbReference type="SUPFAM" id="SSF46689">
    <property type="entry name" value="Homeodomain-like"/>
    <property type="match status" value="1"/>
</dbReference>
<dbReference type="SMART" id="SM00389">
    <property type="entry name" value="HOX"/>
    <property type="match status" value="1"/>
</dbReference>
<evidence type="ECO:0000256" key="1">
    <source>
        <dbReference type="ARBA" id="ARBA00004123"/>
    </source>
</evidence>
<dbReference type="GO" id="GO:0000976">
    <property type="term" value="F:transcription cis-regulatory region binding"/>
    <property type="evidence" value="ECO:0007669"/>
    <property type="project" value="UniProtKB-ARBA"/>
</dbReference>
<feature type="DNA-binding region" description="Homeobox" evidence="8">
    <location>
        <begin position="92"/>
        <end position="151"/>
    </location>
</feature>
<evidence type="ECO:0000256" key="2">
    <source>
        <dbReference type="ARBA" id="ARBA00023015"/>
    </source>
</evidence>
<dbReference type="Pfam" id="PF02183">
    <property type="entry name" value="HALZ"/>
    <property type="match status" value="1"/>
</dbReference>
<evidence type="ECO:0000313" key="13">
    <source>
        <dbReference type="EMBL" id="WOL09168.1"/>
    </source>
</evidence>
<organism evidence="13 14">
    <name type="scientific">Canna indica</name>
    <name type="common">Indian-shot</name>
    <dbReference type="NCBI Taxonomy" id="4628"/>
    <lineage>
        <taxon>Eukaryota</taxon>
        <taxon>Viridiplantae</taxon>
        <taxon>Streptophyta</taxon>
        <taxon>Embryophyta</taxon>
        <taxon>Tracheophyta</taxon>
        <taxon>Spermatophyta</taxon>
        <taxon>Magnoliopsida</taxon>
        <taxon>Liliopsida</taxon>
        <taxon>Zingiberales</taxon>
        <taxon>Cannaceae</taxon>
        <taxon>Canna</taxon>
    </lineage>
</organism>
<comment type="function">
    <text evidence="10">Transcription factor.</text>
</comment>
<keyword evidence="2 10" id="KW-0805">Transcription regulation</keyword>
<dbReference type="PANTHER" id="PTHR24326">
    <property type="entry name" value="HOMEOBOX-LEUCINE ZIPPER PROTEIN"/>
    <property type="match status" value="1"/>
</dbReference>
<evidence type="ECO:0000256" key="3">
    <source>
        <dbReference type="ARBA" id="ARBA00023125"/>
    </source>
</evidence>
<dbReference type="CDD" id="cd00086">
    <property type="entry name" value="homeodomain"/>
    <property type="match status" value="1"/>
</dbReference>
<sequence>MAGRRHLESSTMAVLLQNDGMYKNCSGPLFSTGATTTTTATTTNGILGSWPLVSFEDCPGNNLTRPLFRQIELEDITGDGDGDGDFDDCLHHPEKKRRLTADQAQFLERSFEFENKLEPERKLQLAKALGLKPRQVAIWFQNRRARWKTKQLERDFEALKSSYDALKLDHGCLLKDKEELEAEVFSLTKRLVQREKKGSELQPHKLPNLDSGFEVKKSQGQAMACKQEDISAANSTILDSESPHCNIDEGGYSMLMELTGSSNAFELDNSDRSQIGEVDDANDCGLLSLEDDSGGYAVKVAEQGFWLWSN</sequence>
<evidence type="ECO:0000256" key="8">
    <source>
        <dbReference type="PROSITE-ProRule" id="PRU00108"/>
    </source>
</evidence>
<dbReference type="FunFam" id="1.10.10.60:FF:000144">
    <property type="entry name" value="homeobox-leucine zipper protein ATHB-6-like"/>
    <property type="match status" value="1"/>
</dbReference>
<comment type="subcellular location">
    <subcellularLocation>
        <location evidence="1 8 9">Nucleus</location>
    </subcellularLocation>
</comment>
<dbReference type="Pfam" id="PF00046">
    <property type="entry name" value="Homeodomain"/>
    <property type="match status" value="1"/>
</dbReference>
<feature type="coiled-coil region" evidence="11">
    <location>
        <begin position="149"/>
        <end position="197"/>
    </location>
</feature>
<evidence type="ECO:0000259" key="12">
    <source>
        <dbReference type="PROSITE" id="PS50071"/>
    </source>
</evidence>
<evidence type="ECO:0000256" key="5">
    <source>
        <dbReference type="ARBA" id="ARBA00023163"/>
    </source>
</evidence>
<dbReference type="PROSITE" id="PS00027">
    <property type="entry name" value="HOMEOBOX_1"/>
    <property type="match status" value="1"/>
</dbReference>
<evidence type="ECO:0000256" key="7">
    <source>
        <dbReference type="ARBA" id="ARBA00025748"/>
    </source>
</evidence>
<dbReference type="InterPro" id="IPR000047">
    <property type="entry name" value="HTH_motif"/>
</dbReference>
<dbReference type="AlphaFoldDB" id="A0AAQ3KHX6"/>
<dbReference type="InterPro" id="IPR009057">
    <property type="entry name" value="Homeodomain-like_sf"/>
</dbReference>
<keyword evidence="14" id="KW-1185">Reference proteome</keyword>
<name>A0AAQ3KHX6_9LILI</name>
<dbReference type="Gene3D" id="1.10.10.60">
    <property type="entry name" value="Homeodomain-like"/>
    <property type="match status" value="1"/>
</dbReference>
<evidence type="ECO:0000256" key="9">
    <source>
        <dbReference type="RuleBase" id="RU000682"/>
    </source>
</evidence>